<sequence>MGKRDSAVGFAREVGDFIAHPKRNRGTTYDLATRIFSQCAFFYFFKSDNPINKPFLGPIGPCPWWFKPWLISQPDMFSDHDLNSALGYSRKELKKKVKSWFADPNDKYPEWVQCVDEAFFFRVVTKLSTLLGGKAVFSIEEAWQSIETLFESDRINSSIEDFMVCIAVVLSKTEVELPKEARGSVDLSVTPYCCWPAEPKQKENLGRKMFFTSPFGTLQAGVTVTSHDLPFSIGTVLIDFEIDTRSYFDNDTSKVDEHGRVVFYTTKELAFDARRIPQVHSI</sequence>
<name>A0ABT2WLR2_9RHOB</name>
<proteinExistence type="predicted"/>
<gene>
    <name evidence="1" type="ORF">OEZ49_03170</name>
</gene>
<evidence type="ECO:0000313" key="1">
    <source>
        <dbReference type="EMBL" id="MCU9836761.1"/>
    </source>
</evidence>
<organism evidence="1 2">
    <name type="scientific">Ruegeria marisflavi</name>
    <dbReference type="NCBI Taxonomy" id="2984152"/>
    <lineage>
        <taxon>Bacteria</taxon>
        <taxon>Pseudomonadati</taxon>
        <taxon>Pseudomonadota</taxon>
        <taxon>Alphaproteobacteria</taxon>
        <taxon>Rhodobacterales</taxon>
        <taxon>Roseobacteraceae</taxon>
        <taxon>Ruegeria</taxon>
    </lineage>
</organism>
<accession>A0ABT2WLR2</accession>
<dbReference type="EMBL" id="JAOVQN010000002">
    <property type="protein sequence ID" value="MCU9836761.1"/>
    <property type="molecule type" value="Genomic_DNA"/>
</dbReference>
<protein>
    <submittedName>
        <fullName evidence="1">Uncharacterized protein</fullName>
    </submittedName>
</protein>
<dbReference type="RefSeq" id="WP_263386961.1">
    <property type="nucleotide sequence ID" value="NZ_JAOVQN010000002.1"/>
</dbReference>
<keyword evidence="2" id="KW-1185">Reference proteome</keyword>
<reference evidence="1 2" key="1">
    <citation type="submission" date="2022-10" db="EMBL/GenBank/DDBJ databases">
        <title>Ruegeria sp. nov., isolated from ocean surface water.</title>
        <authorList>
            <person name="He W."/>
            <person name="Wang L."/>
            <person name="Zhang D.-F."/>
        </authorList>
    </citation>
    <scope>NUCLEOTIDE SEQUENCE [LARGE SCALE GENOMIC DNA]</scope>
    <source>
        <strain evidence="1 2">WL0004</strain>
    </source>
</reference>
<evidence type="ECO:0000313" key="2">
    <source>
        <dbReference type="Proteomes" id="UP001321014"/>
    </source>
</evidence>
<comment type="caution">
    <text evidence="1">The sequence shown here is derived from an EMBL/GenBank/DDBJ whole genome shotgun (WGS) entry which is preliminary data.</text>
</comment>
<dbReference type="Proteomes" id="UP001321014">
    <property type="component" value="Unassembled WGS sequence"/>
</dbReference>